<evidence type="ECO:0000259" key="8">
    <source>
        <dbReference type="Pfam" id="PF18955"/>
    </source>
</evidence>
<keyword evidence="5 6" id="KW-0472">Membrane</keyword>
<keyword evidence="3 6" id="KW-0812">Transmembrane</keyword>
<comment type="similarity">
    <text evidence="6">Belongs to the UPF0316 family.</text>
</comment>
<dbReference type="PANTHER" id="PTHR40060:SF1">
    <property type="entry name" value="UPF0316 PROTEIN YEBE"/>
    <property type="match status" value="1"/>
</dbReference>
<organism evidence="9 10">
    <name type="scientific">Paracholeplasma vituli</name>
    <dbReference type="NCBI Taxonomy" id="69473"/>
    <lineage>
        <taxon>Bacteria</taxon>
        <taxon>Bacillati</taxon>
        <taxon>Mycoplasmatota</taxon>
        <taxon>Mollicutes</taxon>
        <taxon>Acholeplasmatales</taxon>
        <taxon>Acholeplasmataceae</taxon>
        <taxon>Paracholeplasma</taxon>
    </lineage>
</organism>
<keyword evidence="4 6" id="KW-1133">Transmembrane helix</keyword>
<keyword evidence="10" id="KW-1185">Reference proteome</keyword>
<evidence type="ECO:0000256" key="6">
    <source>
        <dbReference type="HAMAP-Rule" id="MF_01515"/>
    </source>
</evidence>
<protein>
    <recommendedName>
        <fullName evidence="6">UPF0316 protein N7603_06275</fullName>
    </recommendedName>
</protein>
<dbReference type="Pfam" id="PF10035">
    <property type="entry name" value="DUF2179"/>
    <property type="match status" value="1"/>
</dbReference>
<evidence type="ECO:0000313" key="10">
    <source>
        <dbReference type="Proteomes" id="UP001209076"/>
    </source>
</evidence>
<evidence type="ECO:0000259" key="7">
    <source>
        <dbReference type="Pfam" id="PF10035"/>
    </source>
</evidence>
<keyword evidence="2 6" id="KW-1003">Cell membrane</keyword>
<feature type="transmembrane region" description="Helical" evidence="6">
    <location>
        <begin position="17"/>
        <end position="37"/>
    </location>
</feature>
<dbReference type="InterPro" id="IPR044035">
    <property type="entry name" value="DUF5698"/>
</dbReference>
<feature type="domain" description="DUF2179" evidence="7">
    <location>
        <begin position="124"/>
        <end position="176"/>
    </location>
</feature>
<feature type="transmembrane region" description="Helical" evidence="6">
    <location>
        <begin position="49"/>
        <end position="69"/>
    </location>
</feature>
<evidence type="ECO:0000256" key="3">
    <source>
        <dbReference type="ARBA" id="ARBA00022692"/>
    </source>
</evidence>
<evidence type="ECO:0000256" key="2">
    <source>
        <dbReference type="ARBA" id="ARBA00022475"/>
    </source>
</evidence>
<dbReference type="EMBL" id="JAOEGN010000011">
    <property type="protein sequence ID" value="MCU0105260.1"/>
    <property type="molecule type" value="Genomic_DNA"/>
</dbReference>
<accession>A0ABT2PWP1</accession>
<comment type="caution">
    <text evidence="9">The sequence shown here is derived from an EMBL/GenBank/DDBJ whole genome shotgun (WGS) entry which is preliminary data.</text>
</comment>
<dbReference type="Pfam" id="PF18955">
    <property type="entry name" value="DUF5698"/>
    <property type="match status" value="1"/>
</dbReference>
<evidence type="ECO:0000256" key="4">
    <source>
        <dbReference type="ARBA" id="ARBA00022989"/>
    </source>
</evidence>
<dbReference type="Proteomes" id="UP001209076">
    <property type="component" value="Unassembled WGS sequence"/>
</dbReference>
<feature type="transmembrane region" description="Helical" evidence="6">
    <location>
        <begin position="75"/>
        <end position="92"/>
    </location>
</feature>
<proteinExistence type="inferred from homology"/>
<dbReference type="HAMAP" id="MF_01515">
    <property type="entry name" value="UPF0316"/>
    <property type="match status" value="1"/>
</dbReference>
<dbReference type="RefSeq" id="WP_262096554.1">
    <property type="nucleotide sequence ID" value="NZ_JAOEGN010000011.1"/>
</dbReference>
<sequence>MWNNFVEMLTITPISELLLIFIAKIIEVSIGTMRIILISKGYRKIGTSLAIIEIFLWVFVASSVINGISESPMKGVSYSFGFAAGVYVGSLIEQKLAFGKVMIQTITSKALSNDIASLLRASGFGVTTLQAMGKDDEKTMLMIYANRRDAGKAVHIIKSVHEAAVIVSNEISNVSGGYINPMKKLLK</sequence>
<dbReference type="InterPro" id="IPR019264">
    <property type="entry name" value="DUF2179"/>
</dbReference>
<evidence type="ECO:0000313" key="9">
    <source>
        <dbReference type="EMBL" id="MCU0105260.1"/>
    </source>
</evidence>
<gene>
    <name evidence="9" type="ORF">N7603_06275</name>
</gene>
<reference evidence="10" key="1">
    <citation type="submission" date="2023-07" db="EMBL/GenBank/DDBJ databases">
        <title>Novel Mycoplasma species identified in domestic and wild animals.</title>
        <authorList>
            <person name="Volokhov D.V."/>
            <person name="Furtak V.A."/>
            <person name="Zagorodnyaya T.A."/>
        </authorList>
    </citation>
    <scope>NUCLEOTIDE SEQUENCE [LARGE SCALE GENOMIC DNA]</scope>
    <source>
        <strain evidence="10">92-19</strain>
    </source>
</reference>
<dbReference type="PANTHER" id="PTHR40060">
    <property type="entry name" value="UPF0316 PROTEIN YEBE"/>
    <property type="match status" value="1"/>
</dbReference>
<dbReference type="InterPro" id="IPR022930">
    <property type="entry name" value="UPF0316"/>
</dbReference>
<evidence type="ECO:0000256" key="5">
    <source>
        <dbReference type="ARBA" id="ARBA00023136"/>
    </source>
</evidence>
<name>A0ABT2PWP1_9MOLU</name>
<dbReference type="CDD" id="cd16381">
    <property type="entry name" value="YitT_C_like_1"/>
    <property type="match status" value="1"/>
</dbReference>
<comment type="subcellular location">
    <subcellularLocation>
        <location evidence="1 6">Cell membrane</location>
        <topology evidence="1 6">Multi-pass membrane protein</topology>
    </subcellularLocation>
</comment>
<feature type="domain" description="DUF5698" evidence="8">
    <location>
        <begin position="32"/>
        <end position="89"/>
    </location>
</feature>
<evidence type="ECO:0000256" key="1">
    <source>
        <dbReference type="ARBA" id="ARBA00004651"/>
    </source>
</evidence>